<reference evidence="10 11" key="1">
    <citation type="submission" date="2019-02" db="EMBL/GenBank/DDBJ databases">
        <title>Deep-cultivation of Planctomycetes and their phenomic and genomic characterization uncovers novel biology.</title>
        <authorList>
            <person name="Wiegand S."/>
            <person name="Jogler M."/>
            <person name="Boedeker C."/>
            <person name="Pinto D."/>
            <person name="Vollmers J."/>
            <person name="Rivas-Marin E."/>
            <person name="Kohn T."/>
            <person name="Peeters S.H."/>
            <person name="Heuer A."/>
            <person name="Rast P."/>
            <person name="Oberbeckmann S."/>
            <person name="Bunk B."/>
            <person name="Jeske O."/>
            <person name="Meyerdierks A."/>
            <person name="Storesund J.E."/>
            <person name="Kallscheuer N."/>
            <person name="Luecker S."/>
            <person name="Lage O.M."/>
            <person name="Pohl T."/>
            <person name="Merkel B.J."/>
            <person name="Hornburger P."/>
            <person name="Mueller R.-W."/>
            <person name="Bruemmer F."/>
            <person name="Labrenz M."/>
            <person name="Spormann A.M."/>
            <person name="Op den Camp H."/>
            <person name="Overmann J."/>
            <person name="Amann R."/>
            <person name="Jetten M.S.M."/>
            <person name="Mascher T."/>
            <person name="Medema M.H."/>
            <person name="Devos D.P."/>
            <person name="Kaster A.-K."/>
            <person name="Ovreas L."/>
            <person name="Rohde M."/>
            <person name="Galperin M.Y."/>
            <person name="Jogler C."/>
        </authorList>
    </citation>
    <scope>NUCLEOTIDE SEQUENCE [LARGE SCALE GENOMIC DNA]</scope>
    <source>
        <strain evidence="10 11">EC9</strain>
    </source>
</reference>
<organism evidence="10 11">
    <name type="scientific">Rosistilla ulvae</name>
    <dbReference type="NCBI Taxonomy" id="1930277"/>
    <lineage>
        <taxon>Bacteria</taxon>
        <taxon>Pseudomonadati</taxon>
        <taxon>Planctomycetota</taxon>
        <taxon>Planctomycetia</taxon>
        <taxon>Pirellulales</taxon>
        <taxon>Pirellulaceae</taxon>
        <taxon>Rosistilla</taxon>
    </lineage>
</organism>
<evidence type="ECO:0000313" key="11">
    <source>
        <dbReference type="Proteomes" id="UP000319557"/>
    </source>
</evidence>
<keyword evidence="1" id="KW-0813">Transport</keyword>
<evidence type="ECO:0000256" key="3">
    <source>
        <dbReference type="ARBA" id="ARBA00022723"/>
    </source>
</evidence>
<feature type="chain" id="PRO_5021852836" evidence="8">
    <location>
        <begin position="22"/>
        <end position="629"/>
    </location>
</feature>
<dbReference type="InterPro" id="IPR000923">
    <property type="entry name" value="BlueCu_1"/>
</dbReference>
<evidence type="ECO:0000256" key="1">
    <source>
        <dbReference type="ARBA" id="ARBA00022448"/>
    </source>
</evidence>
<evidence type="ECO:0000256" key="8">
    <source>
        <dbReference type="SAM" id="SignalP"/>
    </source>
</evidence>
<dbReference type="RefSeq" id="WP_145343362.1">
    <property type="nucleotide sequence ID" value="NZ_CP036261.1"/>
</dbReference>
<dbReference type="PROSITE" id="PS51007">
    <property type="entry name" value="CYTC"/>
    <property type="match status" value="1"/>
</dbReference>
<keyword evidence="2 7" id="KW-0349">Heme</keyword>
<dbReference type="Gene3D" id="2.60.40.420">
    <property type="entry name" value="Cupredoxins - blue copper proteins"/>
    <property type="match status" value="1"/>
</dbReference>
<protein>
    <submittedName>
        <fullName evidence="10">Auracyanin-A</fullName>
    </submittedName>
</protein>
<gene>
    <name evidence="10" type="ORF">EC9_13490</name>
</gene>
<feature type="domain" description="Cytochrome c" evidence="9">
    <location>
        <begin position="486"/>
        <end position="625"/>
    </location>
</feature>
<dbReference type="Proteomes" id="UP000319557">
    <property type="component" value="Chromosome"/>
</dbReference>
<dbReference type="Pfam" id="PF00127">
    <property type="entry name" value="Copper-bind"/>
    <property type="match status" value="1"/>
</dbReference>
<accession>A0A517LX38</accession>
<keyword evidence="8" id="KW-0732">Signal</keyword>
<evidence type="ECO:0000256" key="6">
    <source>
        <dbReference type="ARBA" id="ARBA00023008"/>
    </source>
</evidence>
<evidence type="ECO:0000256" key="4">
    <source>
        <dbReference type="ARBA" id="ARBA00022982"/>
    </source>
</evidence>
<evidence type="ECO:0000256" key="5">
    <source>
        <dbReference type="ARBA" id="ARBA00023004"/>
    </source>
</evidence>
<dbReference type="SUPFAM" id="SSF49503">
    <property type="entry name" value="Cupredoxins"/>
    <property type="match status" value="1"/>
</dbReference>
<keyword evidence="11" id="KW-1185">Reference proteome</keyword>
<dbReference type="Pfam" id="PF00034">
    <property type="entry name" value="Cytochrom_C"/>
    <property type="match status" value="1"/>
</dbReference>
<evidence type="ECO:0000313" key="10">
    <source>
        <dbReference type="EMBL" id="QDS87172.1"/>
    </source>
</evidence>
<dbReference type="InterPro" id="IPR008972">
    <property type="entry name" value="Cupredoxin"/>
</dbReference>
<dbReference type="PANTHER" id="PTHR33546">
    <property type="entry name" value="LARGE, MULTIFUNCTIONAL SECRETED PROTEIN-RELATED"/>
    <property type="match status" value="1"/>
</dbReference>
<dbReference type="InterPro" id="IPR009056">
    <property type="entry name" value="Cyt_c-like_dom"/>
</dbReference>
<dbReference type="PANTHER" id="PTHR33546:SF1">
    <property type="entry name" value="LARGE, MULTIFUNCTIONAL SECRETED PROTEIN"/>
    <property type="match status" value="1"/>
</dbReference>
<dbReference type="InterPro" id="IPR028871">
    <property type="entry name" value="BlueCu_1_BS"/>
</dbReference>
<proteinExistence type="predicted"/>
<dbReference type="PROSITE" id="PS00196">
    <property type="entry name" value="COPPER_BLUE"/>
    <property type="match status" value="1"/>
</dbReference>
<feature type="signal peptide" evidence="8">
    <location>
        <begin position="1"/>
        <end position="21"/>
    </location>
</feature>
<dbReference type="GO" id="GO:0005507">
    <property type="term" value="F:copper ion binding"/>
    <property type="evidence" value="ECO:0007669"/>
    <property type="project" value="InterPro"/>
</dbReference>
<dbReference type="GO" id="GO:0020037">
    <property type="term" value="F:heme binding"/>
    <property type="evidence" value="ECO:0007669"/>
    <property type="project" value="InterPro"/>
</dbReference>
<evidence type="ECO:0000256" key="7">
    <source>
        <dbReference type="PROSITE-ProRule" id="PRU00433"/>
    </source>
</evidence>
<keyword evidence="3 7" id="KW-0479">Metal-binding</keyword>
<dbReference type="Gene3D" id="1.10.760.10">
    <property type="entry name" value="Cytochrome c-like domain"/>
    <property type="match status" value="1"/>
</dbReference>
<dbReference type="KEGG" id="ruv:EC9_13490"/>
<evidence type="ECO:0000259" key="9">
    <source>
        <dbReference type="PROSITE" id="PS51007"/>
    </source>
</evidence>
<dbReference type="EMBL" id="CP036261">
    <property type="protein sequence ID" value="QDS87172.1"/>
    <property type="molecule type" value="Genomic_DNA"/>
</dbReference>
<keyword evidence="6" id="KW-0186">Copper</keyword>
<dbReference type="InterPro" id="IPR036909">
    <property type="entry name" value="Cyt_c-like_dom_sf"/>
</dbReference>
<dbReference type="InterPro" id="IPR013427">
    <property type="entry name" value="Haem-bd_dom_put"/>
</dbReference>
<keyword evidence="5 7" id="KW-0408">Iron</keyword>
<dbReference type="GO" id="GO:0009055">
    <property type="term" value="F:electron transfer activity"/>
    <property type="evidence" value="ECO:0007669"/>
    <property type="project" value="InterPro"/>
</dbReference>
<dbReference type="CDD" id="cd04233">
    <property type="entry name" value="Auracyanin"/>
    <property type="match status" value="1"/>
</dbReference>
<keyword evidence="4" id="KW-0249">Electron transport</keyword>
<sequence length="629" mass="69068" precursor="true">MKLHALTLCIVLFALTSTATAADPKPPRIFLDKSERVVMFQLNRLSNEQLVMVPRATDDPKYKPVFATILTRGGLSRQDRQQAAAGLAVLNGTSPATELLAAISGLDESDSEEKEVGRQLAAMLLAQSPKDLADQKQALIDAVASDSAMLRAVGYAGLIAGDQSDQAWELATASSDSKLDYLHSISLLPKPKLRSSQRAHVIELFEQSKEKEMRRAAIGALRSIPADQADTFSRVAKTIAEKPLVAEAVSTLLKVPADDRDPSIAQQVVARLMQLAEATPAADRTKPAFLNAMQLVDQLIGLMPVDQARTVRKRLSEIAVRVVQIHAVEEEMRYDVPYFVVQAGSEVQVVLVNEDLMPHNLVITTPGDLKEVAELGSAMDSTPGPSGKMHVPDSDKVLHSTSMVGAHQREALTFTAPEQPGEYPYVCTFPRHWMRMYGVMVVVEDLDLWLKNPVEPKDPIGNDRAFIKSWTVDDFKQDLDLALRGRSPEIGKRIFTEASCAQCHKMQGEGGAVGPDLTDVVARWKGDRLGVLQEILDPSHKIDPKYVVHVVLTLDGKAISGIVVEEDKKTISLLANPESKEPTVIQRDDIDIMNKSSQSMMPKALMDRFTQDEIYELMSYLESAEAAKP</sequence>
<dbReference type="OrthoDB" id="9814063at2"/>
<dbReference type="NCBIfam" id="TIGR02603">
    <property type="entry name" value="CxxCH_TIGR02603"/>
    <property type="match status" value="1"/>
</dbReference>
<dbReference type="AlphaFoldDB" id="A0A517LX38"/>
<name>A0A517LX38_9BACT</name>
<dbReference type="SUPFAM" id="SSF46626">
    <property type="entry name" value="Cytochrome c"/>
    <property type="match status" value="1"/>
</dbReference>
<evidence type="ECO:0000256" key="2">
    <source>
        <dbReference type="ARBA" id="ARBA00022617"/>
    </source>
</evidence>